<dbReference type="PANTHER" id="PTHR39430">
    <property type="entry name" value="MEMBRANE-ASSOCIATED PROTEASE-RELATED"/>
    <property type="match status" value="1"/>
</dbReference>
<dbReference type="InterPro" id="IPR003675">
    <property type="entry name" value="Rce1/LyrA-like_dom"/>
</dbReference>
<dbReference type="EMBL" id="QGGB01000005">
    <property type="protein sequence ID" value="PWN07069.1"/>
    <property type="molecule type" value="Genomic_DNA"/>
</dbReference>
<feature type="domain" description="CAAX prenyl protease 2/Lysostaphin resistance protein A-like" evidence="2">
    <location>
        <begin position="140"/>
        <end position="230"/>
    </location>
</feature>
<dbReference type="RefSeq" id="WP_109646418.1">
    <property type="nucleotide sequence ID" value="NZ_QGGB01000005.1"/>
</dbReference>
<keyword evidence="4" id="KW-1185">Reference proteome</keyword>
<reference evidence="3 4" key="1">
    <citation type="submission" date="2018-05" db="EMBL/GenBank/DDBJ databases">
        <title>Rhodohalobacter halophilus gen. nov., sp. nov., a moderately halophilic member of the family Balneolaceae.</title>
        <authorList>
            <person name="Liu Z.-W."/>
        </authorList>
    </citation>
    <scope>NUCLEOTIDE SEQUENCE [LARGE SCALE GENOMIC DNA]</scope>
    <source>
        <strain evidence="3 4">8A47</strain>
    </source>
</reference>
<sequence length="241" mass="27141">MDNQVKTSDEAEQSPSTTKEPWVPLAIGLTISLALTTLFWIPSIAGNLLPSNIVARNVASQLVDWGFAISLIIVVLFGERKHIASMGFKPFSFETLYTAFGLVGFFFIGMIAWRLVVSPWFPNISLPAGQAATGELPEHFFLWFAPFALITASFAEEIIYRGYAMERLLTHFKNPLFALVLPHTAFSLYHLKDGFENAVMLFFVGWIFTWYYYKSRNLTLLILAHFIIDLLAIVGRIAGIH</sequence>
<dbReference type="Proteomes" id="UP000245533">
    <property type="component" value="Unassembled WGS sequence"/>
</dbReference>
<feature type="transmembrane region" description="Helical" evidence="1">
    <location>
        <begin position="141"/>
        <end position="160"/>
    </location>
</feature>
<evidence type="ECO:0000259" key="2">
    <source>
        <dbReference type="Pfam" id="PF02517"/>
    </source>
</evidence>
<dbReference type="OrthoDB" id="9779573at2"/>
<dbReference type="PANTHER" id="PTHR39430:SF1">
    <property type="entry name" value="PROTEASE"/>
    <property type="match status" value="1"/>
</dbReference>
<feature type="transmembrane region" description="Helical" evidence="1">
    <location>
        <begin position="220"/>
        <end position="239"/>
    </location>
</feature>
<dbReference type="GO" id="GO:0080120">
    <property type="term" value="P:CAAX-box protein maturation"/>
    <property type="evidence" value="ECO:0007669"/>
    <property type="project" value="UniProtKB-ARBA"/>
</dbReference>
<feature type="transmembrane region" description="Helical" evidence="1">
    <location>
        <begin position="62"/>
        <end position="78"/>
    </location>
</feature>
<dbReference type="AlphaFoldDB" id="A0A316TV02"/>
<evidence type="ECO:0000313" key="3">
    <source>
        <dbReference type="EMBL" id="PWN07069.1"/>
    </source>
</evidence>
<feature type="transmembrane region" description="Helical" evidence="1">
    <location>
        <begin position="197"/>
        <end position="213"/>
    </location>
</feature>
<comment type="caution">
    <text evidence="3">The sequence shown here is derived from an EMBL/GenBank/DDBJ whole genome shotgun (WGS) entry which is preliminary data.</text>
</comment>
<name>A0A316TV02_9BACT</name>
<evidence type="ECO:0000256" key="1">
    <source>
        <dbReference type="SAM" id="Phobius"/>
    </source>
</evidence>
<keyword evidence="1" id="KW-1133">Transmembrane helix</keyword>
<evidence type="ECO:0000313" key="4">
    <source>
        <dbReference type="Proteomes" id="UP000245533"/>
    </source>
</evidence>
<accession>A0A316TV02</accession>
<protein>
    <recommendedName>
        <fullName evidence="2">CAAX prenyl protease 2/Lysostaphin resistance protein A-like domain-containing protein</fullName>
    </recommendedName>
</protein>
<feature type="transmembrane region" description="Helical" evidence="1">
    <location>
        <begin position="99"/>
        <end position="121"/>
    </location>
</feature>
<keyword evidence="1" id="KW-0472">Membrane</keyword>
<keyword evidence="1" id="KW-0812">Transmembrane</keyword>
<dbReference type="Pfam" id="PF02517">
    <property type="entry name" value="Rce1-like"/>
    <property type="match status" value="1"/>
</dbReference>
<gene>
    <name evidence="3" type="ORF">DDZ15_07315</name>
</gene>
<organism evidence="3 4">
    <name type="scientific">Rhodohalobacter mucosus</name>
    <dbReference type="NCBI Taxonomy" id="2079485"/>
    <lineage>
        <taxon>Bacteria</taxon>
        <taxon>Pseudomonadati</taxon>
        <taxon>Balneolota</taxon>
        <taxon>Balneolia</taxon>
        <taxon>Balneolales</taxon>
        <taxon>Balneolaceae</taxon>
        <taxon>Rhodohalobacter</taxon>
    </lineage>
</organism>
<dbReference type="GO" id="GO:0004175">
    <property type="term" value="F:endopeptidase activity"/>
    <property type="evidence" value="ECO:0007669"/>
    <property type="project" value="UniProtKB-ARBA"/>
</dbReference>
<proteinExistence type="predicted"/>
<feature type="transmembrane region" description="Helical" evidence="1">
    <location>
        <begin position="21"/>
        <end position="42"/>
    </location>
</feature>